<dbReference type="InterPro" id="IPR031629">
    <property type="entry name" value="DpaA_N"/>
</dbReference>
<dbReference type="Proteomes" id="UP000198828">
    <property type="component" value="Unassembled WGS sequence"/>
</dbReference>
<dbReference type="SUPFAM" id="SSF51735">
    <property type="entry name" value="NAD(P)-binding Rossmann-fold domains"/>
    <property type="match status" value="1"/>
</dbReference>
<dbReference type="NCBIfam" id="NF006162">
    <property type="entry name" value="PRK08306.1"/>
    <property type="match status" value="1"/>
</dbReference>
<evidence type="ECO:0000259" key="2">
    <source>
        <dbReference type="Pfam" id="PF16924"/>
    </source>
</evidence>
<name>A0A1H3ARV6_9FIRM</name>
<evidence type="ECO:0000259" key="1">
    <source>
        <dbReference type="Pfam" id="PF02826"/>
    </source>
</evidence>
<feature type="domain" description="Dipicolinate synthase subunit A N-terminal" evidence="2">
    <location>
        <begin position="5"/>
        <end position="106"/>
    </location>
</feature>
<reference evidence="3 4" key="1">
    <citation type="submission" date="2016-10" db="EMBL/GenBank/DDBJ databases">
        <authorList>
            <person name="de Groot N.N."/>
        </authorList>
    </citation>
    <scope>NUCLEOTIDE SEQUENCE [LARGE SCALE GENOMIC DNA]</scope>
    <source>
        <strain evidence="3 4">DSM 23310</strain>
    </source>
</reference>
<evidence type="ECO:0000313" key="4">
    <source>
        <dbReference type="Proteomes" id="UP000198828"/>
    </source>
</evidence>
<feature type="domain" description="D-isomer specific 2-hydroxyacid dehydrogenase NAD-binding" evidence="1">
    <location>
        <begin position="131"/>
        <end position="223"/>
    </location>
</feature>
<sequence>MEPKKFLILGGDNRSIELANLLYEDGHNITISHIEGLNFRDCHIIIGPLPFTKDNKTINAPFHIEKIPIEIVFESMKKGQVLMAGGIADEQMKKAMKYGIELVDYFDREELQILNAIPTAEGAIKLAIEHSVITLHNSNVLILGFGRIGKILANMLHGIGANVYIAARKVKDIAWIKSLNYKAIGFNQLNENVGDMDFVFNTIPSLILTKERLEHFHRKTLIIDLASKPGGVDFMQAEELGIKVIHALGLPGKVAPLTAANIIKETIYNIIEERGI</sequence>
<dbReference type="InterPro" id="IPR036291">
    <property type="entry name" value="NAD(P)-bd_dom_sf"/>
</dbReference>
<dbReference type="Pfam" id="PF02826">
    <property type="entry name" value="2-Hacid_dh_C"/>
    <property type="match status" value="1"/>
</dbReference>
<dbReference type="InterPro" id="IPR006140">
    <property type="entry name" value="D-isomer_DH_NAD-bd"/>
</dbReference>
<evidence type="ECO:0000313" key="3">
    <source>
        <dbReference type="EMBL" id="SDX31589.1"/>
    </source>
</evidence>
<dbReference type="Gene3D" id="3.40.50.720">
    <property type="entry name" value="NAD(P)-binding Rossmann-like Domain"/>
    <property type="match status" value="1"/>
</dbReference>
<dbReference type="Pfam" id="PF16924">
    <property type="entry name" value="DpaA_N"/>
    <property type="match status" value="1"/>
</dbReference>
<dbReference type="GO" id="GO:0051287">
    <property type="term" value="F:NAD binding"/>
    <property type="evidence" value="ECO:0007669"/>
    <property type="project" value="InterPro"/>
</dbReference>
<keyword evidence="4" id="KW-1185">Reference proteome</keyword>
<dbReference type="AlphaFoldDB" id="A0A1H3ARV6"/>
<proteinExistence type="predicted"/>
<gene>
    <name evidence="3" type="ORF">SAMN05660923_02097</name>
</gene>
<dbReference type="EMBL" id="FNNG01000009">
    <property type="protein sequence ID" value="SDX31589.1"/>
    <property type="molecule type" value="Genomic_DNA"/>
</dbReference>
<dbReference type="RefSeq" id="WP_093753465.1">
    <property type="nucleotide sequence ID" value="NZ_FNNG01000009.1"/>
</dbReference>
<protein>
    <submittedName>
        <fullName evidence="3">Dipicolinate synthase subunit A</fullName>
    </submittedName>
</protein>
<dbReference type="OrthoDB" id="8840764at2"/>
<accession>A0A1H3ARV6</accession>
<organism evidence="3 4">
    <name type="scientific">Tepidimicrobium xylanilyticum</name>
    <dbReference type="NCBI Taxonomy" id="1123352"/>
    <lineage>
        <taxon>Bacteria</taxon>
        <taxon>Bacillati</taxon>
        <taxon>Bacillota</taxon>
        <taxon>Tissierellia</taxon>
        <taxon>Tissierellales</taxon>
        <taxon>Tepidimicrobiaceae</taxon>
        <taxon>Tepidimicrobium</taxon>
    </lineage>
</organism>